<comment type="cofactor">
    <cofactor evidence="19">
        <name>Mg(2+)</name>
        <dbReference type="ChEBI" id="CHEBI:18420"/>
    </cofactor>
    <cofactor evidence="19">
        <name>Mn(2+)</name>
        <dbReference type="ChEBI" id="CHEBI:29035"/>
    </cofactor>
    <text evidence="19">Magnesium. Can also use manganese.</text>
</comment>
<comment type="similarity">
    <text evidence="1 18">Belongs to the ApbE family.</text>
</comment>
<dbReference type="GO" id="GO:0046872">
    <property type="term" value="F:metal ion binding"/>
    <property type="evidence" value="ECO:0007669"/>
    <property type="project" value="UniProtKB-UniRule"/>
</dbReference>
<keyword evidence="14" id="KW-0449">Lipoprotein</keyword>
<protein>
    <recommendedName>
        <fullName evidence="3 18">FAD:protein FMN transferase</fullName>
        <ecNumber evidence="2 18">2.7.1.180</ecNumber>
    </recommendedName>
    <alternativeName>
        <fullName evidence="15 18">Flavin transferase</fullName>
    </alternativeName>
</protein>
<keyword evidence="12" id="KW-0472">Membrane</keyword>
<name>A0A0K1XHJ7_9GAMM</name>
<dbReference type="AlphaFoldDB" id="A0A0K1XHJ7"/>
<dbReference type="PANTHER" id="PTHR30040:SF2">
    <property type="entry name" value="FAD:PROTEIN FMN TRANSFERASE"/>
    <property type="match status" value="1"/>
</dbReference>
<feature type="binding site" evidence="19">
    <location>
        <position position="278"/>
    </location>
    <ligand>
        <name>Mg(2+)</name>
        <dbReference type="ChEBI" id="CHEBI:18420"/>
    </ligand>
</feature>
<evidence type="ECO:0000256" key="10">
    <source>
        <dbReference type="ARBA" id="ARBA00022827"/>
    </source>
</evidence>
<dbReference type="InterPro" id="IPR003374">
    <property type="entry name" value="ApbE-like_sf"/>
</dbReference>
<comment type="catalytic activity">
    <reaction evidence="16 18">
        <text>L-threonyl-[protein] + FAD = FMN-L-threonyl-[protein] + AMP + H(+)</text>
        <dbReference type="Rhea" id="RHEA:36847"/>
        <dbReference type="Rhea" id="RHEA-COMP:11060"/>
        <dbReference type="Rhea" id="RHEA-COMP:11061"/>
        <dbReference type="ChEBI" id="CHEBI:15378"/>
        <dbReference type="ChEBI" id="CHEBI:30013"/>
        <dbReference type="ChEBI" id="CHEBI:57692"/>
        <dbReference type="ChEBI" id="CHEBI:74257"/>
        <dbReference type="ChEBI" id="CHEBI:456215"/>
        <dbReference type="EC" id="2.7.1.180"/>
    </reaction>
</comment>
<evidence type="ECO:0000313" key="20">
    <source>
        <dbReference type="EMBL" id="AKX60642.1"/>
    </source>
</evidence>
<accession>A0A0K1XHJ7</accession>
<keyword evidence="6 18" id="KW-0285">Flavoprotein</keyword>
<evidence type="ECO:0000256" key="11">
    <source>
        <dbReference type="ARBA" id="ARBA00022842"/>
    </source>
</evidence>
<dbReference type="SUPFAM" id="SSF143631">
    <property type="entry name" value="ApbE-like"/>
    <property type="match status" value="1"/>
</dbReference>
<keyword evidence="13" id="KW-0564">Palmitate</keyword>
<evidence type="ECO:0000256" key="14">
    <source>
        <dbReference type="ARBA" id="ARBA00023288"/>
    </source>
</evidence>
<keyword evidence="4" id="KW-1003">Cell membrane</keyword>
<dbReference type="PATRIC" id="fig|1698449.3.peg.2061"/>
<dbReference type="PANTHER" id="PTHR30040">
    <property type="entry name" value="THIAMINE BIOSYNTHESIS LIPOPROTEIN APBE"/>
    <property type="match status" value="1"/>
</dbReference>
<reference evidence="20 21" key="1">
    <citation type="journal article" date="2015" name="Genome Announc.">
        <title>Genome Sequences of Oblitimonas alkaliphila gen. nov. sp. nov. (Proposed), a Novel Bacterium of the Pseudomonadaceae Family.</title>
        <authorList>
            <person name="Lauer A.C."/>
            <person name="Nicholson A.C."/>
            <person name="Humrighouse B.W."/>
            <person name="Emery B."/>
            <person name="Drobish A."/>
            <person name="Juieng P."/>
            <person name="Loparev V."/>
            <person name="McQuiston J.R."/>
        </authorList>
    </citation>
    <scope>NUCLEOTIDE SEQUENCE [LARGE SCALE GENOMIC DNA]</scope>
    <source>
        <strain evidence="20 21">E5571</strain>
    </source>
</reference>
<evidence type="ECO:0000256" key="9">
    <source>
        <dbReference type="ARBA" id="ARBA00022729"/>
    </source>
</evidence>
<dbReference type="GO" id="GO:0005886">
    <property type="term" value="C:plasma membrane"/>
    <property type="evidence" value="ECO:0007669"/>
    <property type="project" value="UniProtKB-SubCell"/>
</dbReference>
<evidence type="ECO:0000256" key="13">
    <source>
        <dbReference type="ARBA" id="ARBA00023139"/>
    </source>
</evidence>
<feature type="binding site" evidence="19">
    <location>
        <position position="163"/>
    </location>
    <ligand>
        <name>Mg(2+)</name>
        <dbReference type="ChEBI" id="CHEBI:18420"/>
    </ligand>
</feature>
<organism evidence="20 21">
    <name type="scientific">Thiopseudomonas alkaliphila</name>
    <dbReference type="NCBI Taxonomy" id="1697053"/>
    <lineage>
        <taxon>Bacteria</taxon>
        <taxon>Pseudomonadati</taxon>
        <taxon>Pseudomonadota</taxon>
        <taxon>Gammaproteobacteria</taxon>
        <taxon>Pseudomonadales</taxon>
        <taxon>Pseudomonadaceae</taxon>
        <taxon>Thiopseudomonas</taxon>
    </lineage>
</organism>
<keyword evidence="10 18" id="KW-0274">FAD</keyword>
<dbReference type="FunFam" id="3.10.520.10:FF:000001">
    <property type="entry name" value="FAD:protein FMN transferase"/>
    <property type="match status" value="1"/>
</dbReference>
<evidence type="ECO:0000256" key="4">
    <source>
        <dbReference type="ARBA" id="ARBA00022475"/>
    </source>
</evidence>
<dbReference type="STRING" id="1697053.AKN87_00615"/>
<dbReference type="Pfam" id="PF02424">
    <property type="entry name" value="ApbE"/>
    <property type="match status" value="1"/>
</dbReference>
<keyword evidence="5" id="KW-0997">Cell inner membrane</keyword>
<sequence length="331" mass="36136">MALGFGLTACTPKERIETLQGPTMGSTYTVKYVRGPNMPAPDKVNVELQSILNQVDRQMSTYRADSDLSEFNRLPAGSCQTMPEPVLQLVRYGQQLAESSGGTFDLTIGPLLDVWGFGPHSRGRVQPSAEQIEQARSRVGYQYLKIEQNQLCKEKALEVDLNSIAAGYTVDQVAERFQSLGIDSYMIEITGELKAAGKKPDGSAWRIAIEEPNLEGQRIVQRILPIDGLGVNTSGDYRNYYEENGQRFSHTLDPNLAAPIQHKLAAVTVIDPSTLAADALGTLLLVLGPDAGKAYAELHQIAALFVSRVDEGFVTETSSAFDQLFPTGEQP</sequence>
<evidence type="ECO:0000256" key="15">
    <source>
        <dbReference type="ARBA" id="ARBA00031306"/>
    </source>
</evidence>
<keyword evidence="11 18" id="KW-0460">Magnesium</keyword>
<evidence type="ECO:0000256" key="1">
    <source>
        <dbReference type="ARBA" id="ARBA00008282"/>
    </source>
</evidence>
<dbReference type="GO" id="GO:0016740">
    <property type="term" value="F:transferase activity"/>
    <property type="evidence" value="ECO:0007669"/>
    <property type="project" value="UniProtKB-UniRule"/>
</dbReference>
<evidence type="ECO:0000256" key="5">
    <source>
        <dbReference type="ARBA" id="ARBA00022519"/>
    </source>
</evidence>
<evidence type="ECO:0000313" key="21">
    <source>
        <dbReference type="Proteomes" id="UP000063953"/>
    </source>
</evidence>
<dbReference type="EC" id="2.7.1.180" evidence="2 18"/>
<evidence type="ECO:0000256" key="19">
    <source>
        <dbReference type="PIRSR" id="PIRSR006268-2"/>
    </source>
</evidence>
<dbReference type="EMBL" id="CP012365">
    <property type="protein sequence ID" value="AKX60642.1"/>
    <property type="molecule type" value="Genomic_DNA"/>
</dbReference>
<keyword evidence="8 18" id="KW-0479">Metal-binding</keyword>
<evidence type="ECO:0000256" key="18">
    <source>
        <dbReference type="PIRNR" id="PIRNR006268"/>
    </source>
</evidence>
<keyword evidence="9" id="KW-0732">Signal</keyword>
<dbReference type="InterPro" id="IPR024932">
    <property type="entry name" value="ApbE"/>
</dbReference>
<keyword evidence="21" id="KW-1185">Reference proteome</keyword>
<evidence type="ECO:0000256" key="17">
    <source>
        <dbReference type="ARBA" id="ARBA00060485"/>
    </source>
</evidence>
<dbReference type="Gene3D" id="3.10.520.10">
    <property type="entry name" value="ApbE-like domains"/>
    <property type="match status" value="1"/>
</dbReference>
<evidence type="ECO:0000256" key="3">
    <source>
        <dbReference type="ARBA" id="ARBA00016337"/>
    </source>
</evidence>
<gene>
    <name evidence="20" type="ORF">AKN88_10240</name>
</gene>
<evidence type="ECO:0000256" key="12">
    <source>
        <dbReference type="ARBA" id="ARBA00023136"/>
    </source>
</evidence>
<evidence type="ECO:0000256" key="6">
    <source>
        <dbReference type="ARBA" id="ARBA00022630"/>
    </source>
</evidence>
<evidence type="ECO:0000256" key="16">
    <source>
        <dbReference type="ARBA" id="ARBA00048540"/>
    </source>
</evidence>
<dbReference type="Proteomes" id="UP000063953">
    <property type="component" value="Chromosome"/>
</dbReference>
<evidence type="ECO:0000256" key="7">
    <source>
        <dbReference type="ARBA" id="ARBA00022679"/>
    </source>
</evidence>
<feature type="binding site" evidence="19">
    <location>
        <position position="282"/>
    </location>
    <ligand>
        <name>Mg(2+)</name>
        <dbReference type="ChEBI" id="CHEBI:18420"/>
    </ligand>
</feature>
<keyword evidence="7 18" id="KW-0808">Transferase</keyword>
<dbReference type="PIRSF" id="PIRSF006268">
    <property type="entry name" value="ApbE"/>
    <property type="match status" value="1"/>
</dbReference>
<proteinExistence type="inferred from homology"/>
<evidence type="ECO:0000256" key="8">
    <source>
        <dbReference type="ARBA" id="ARBA00022723"/>
    </source>
</evidence>
<comment type="subcellular location">
    <subcellularLocation>
        <location evidence="17">Cell inner membrane</location>
        <topology evidence="17">Lipid-anchor</topology>
        <orientation evidence="17">Periplasmic side</orientation>
    </subcellularLocation>
</comment>
<evidence type="ECO:0000256" key="2">
    <source>
        <dbReference type="ARBA" id="ARBA00011955"/>
    </source>
</evidence>